<feature type="compositionally biased region" description="Low complexity" evidence="1">
    <location>
        <begin position="632"/>
        <end position="642"/>
    </location>
</feature>
<dbReference type="Proteomes" id="UP000198287">
    <property type="component" value="Unassembled WGS sequence"/>
</dbReference>
<dbReference type="SMART" id="SM00228">
    <property type="entry name" value="PDZ"/>
    <property type="match status" value="1"/>
</dbReference>
<feature type="compositionally biased region" description="Polar residues" evidence="1">
    <location>
        <begin position="1262"/>
        <end position="1274"/>
    </location>
</feature>
<evidence type="ECO:0000313" key="4">
    <source>
        <dbReference type="EMBL" id="OXA60416.1"/>
    </source>
</evidence>
<feature type="region of interest" description="Disordered" evidence="1">
    <location>
        <begin position="1482"/>
        <end position="1502"/>
    </location>
</feature>
<feature type="region of interest" description="Disordered" evidence="1">
    <location>
        <begin position="1578"/>
        <end position="1687"/>
    </location>
</feature>
<dbReference type="OrthoDB" id="447516at2759"/>
<reference evidence="4 5" key="1">
    <citation type="submission" date="2015-12" db="EMBL/GenBank/DDBJ databases">
        <title>The genome of Folsomia candida.</title>
        <authorList>
            <person name="Faddeeva A."/>
            <person name="Derks M.F."/>
            <person name="Anvar Y."/>
            <person name="Smit S."/>
            <person name="Van Straalen N."/>
            <person name="Roelofs D."/>
        </authorList>
    </citation>
    <scope>NUCLEOTIDE SEQUENCE [LARGE SCALE GENOMIC DNA]</scope>
    <source>
        <strain evidence="4 5">VU population</strain>
        <tissue evidence="4">Whole body</tissue>
    </source>
</reference>
<feature type="compositionally biased region" description="Basic and acidic residues" evidence="1">
    <location>
        <begin position="716"/>
        <end position="728"/>
    </location>
</feature>
<feature type="compositionally biased region" description="Basic residues" evidence="1">
    <location>
        <begin position="1219"/>
        <end position="1231"/>
    </location>
</feature>
<feature type="region of interest" description="Disordered" evidence="1">
    <location>
        <begin position="1867"/>
        <end position="1892"/>
    </location>
</feature>
<feature type="compositionally biased region" description="Low complexity" evidence="1">
    <location>
        <begin position="1049"/>
        <end position="1064"/>
    </location>
</feature>
<dbReference type="SUPFAM" id="SSF50156">
    <property type="entry name" value="PDZ domain-like"/>
    <property type="match status" value="1"/>
</dbReference>
<organism evidence="4 5">
    <name type="scientific">Folsomia candida</name>
    <name type="common">Springtail</name>
    <dbReference type="NCBI Taxonomy" id="158441"/>
    <lineage>
        <taxon>Eukaryota</taxon>
        <taxon>Metazoa</taxon>
        <taxon>Ecdysozoa</taxon>
        <taxon>Arthropoda</taxon>
        <taxon>Hexapoda</taxon>
        <taxon>Collembola</taxon>
        <taxon>Entomobryomorpha</taxon>
        <taxon>Isotomoidea</taxon>
        <taxon>Isotomidae</taxon>
        <taxon>Proisotominae</taxon>
        <taxon>Folsomia</taxon>
    </lineage>
</organism>
<proteinExistence type="predicted"/>
<feature type="compositionally biased region" description="Low complexity" evidence="1">
    <location>
        <begin position="1236"/>
        <end position="1253"/>
    </location>
</feature>
<feature type="compositionally biased region" description="Basic and acidic residues" evidence="1">
    <location>
        <begin position="584"/>
        <end position="613"/>
    </location>
</feature>
<dbReference type="CDD" id="cd00136">
    <property type="entry name" value="PDZ_canonical"/>
    <property type="match status" value="1"/>
</dbReference>
<feature type="compositionally biased region" description="Basic and acidic residues" evidence="1">
    <location>
        <begin position="996"/>
        <end position="1046"/>
    </location>
</feature>
<dbReference type="Gene3D" id="2.30.42.10">
    <property type="match status" value="1"/>
</dbReference>
<feature type="compositionally biased region" description="Basic and acidic residues" evidence="1">
    <location>
        <begin position="503"/>
        <end position="538"/>
    </location>
</feature>
<feature type="compositionally biased region" description="Polar residues" evidence="1">
    <location>
        <begin position="1482"/>
        <end position="1492"/>
    </location>
</feature>
<dbReference type="EMBL" id="LNIX01000002">
    <property type="protein sequence ID" value="OXA60416.1"/>
    <property type="molecule type" value="Genomic_DNA"/>
</dbReference>
<feature type="compositionally biased region" description="Polar residues" evidence="1">
    <location>
        <begin position="1123"/>
        <end position="1136"/>
    </location>
</feature>
<feature type="region of interest" description="Disordered" evidence="1">
    <location>
        <begin position="266"/>
        <end position="290"/>
    </location>
</feature>
<sequence>MESCFNAGDITGAVIGTFVATLILMGIIWLVYTKMKKRKAKKSGMMDLVIVEEGRGDKDADKPSIYDNPGFVDDSMDPKKSGQQSGNDVKMNGSKKPMSSEDGGKKVPWGPFRFLFKSRSALDDSVMEEPQKYSVALRGHDFTGLGFNICGNMKEGIYVKDVMQRGPAAESKHILPGDQITSMTVSFQQMVLEDAVTLLSYASPYEVSLEMMRHPEKSLHHKGLFVSPVTHPSSSGQSGTLERVCHPFFKSQSIDDLRKVGKEHLDQQVSRSKKQTNGMKLSSSSSTTMEVPTVVVGSNEARSQKSSSQSPNANLGLGAGKLGLKAHHPKQISVDEVDSARGPIFPEIKVSAKMSKPEIIPRAKSKVTNVKKDAPPDAAVAPPAASVVVVEAISPVVKMSADFEKMVEEHSISQQTNSADFGIKGPKSAAVIEVEPMEVVLPELQAPNMQDKIPSMMMLSGESSDLRKQEVKGPHVEIEMMAPELAMGMQEESSVKKPQRGQKGKDKADKNKEKEAKKEKASKEMKGDGEQQSPEKSKFSKFGFNLPDISLNFGKSNKSGEEKEKENKDVGVYEEVDEVVVVEMTKEESKQQKPDKEKKDKSSKSKDKEKKEMSSSSSKGKKEDANENEPVTTTFTSESSSSYHHEEMVGEKKPLEKSSSSGFGFHLKFPSFDKPILKRKDSSGSNSGEKEGEMMVDKDPGAKPESPSKPAKATKIKKESKTKEDKSRPTSPASRESDDSTENNETMTMKPSADPSDSAETEKSSSPKKGGGGFHMPHLGIKLPKFGHSKQTYSFENAGDGSAKESKQSEIPKNIEESSSSSVKVELTADAPDFSKSAKSVDDAAMKIQSSEMSISKSKKPPPSASSSEVEAASLPSMEARPSSPIGVSYGLYPPSVESEIKDKEAMSLGRSRSPTPLGDRGTRDKTMKSEEDLTEKDGKGEKSGESKPGIVSKVLRDLKEKVSGKRSHDGQHQQQQHSGAHNNGSSSEDEADAEEQGKEVKAAKEKVKLDKKAAKEAKEKAAAEAKKEKERLKAEKKVKKAELKAKKQAATSGQSSDSSSSSSDESDAQDKDKKVKKDKKKSKSAKLKDKEKKSGKTKATASSPPPVETIEIETETFEEVASMSQQQQNSDTQMEQMVKSGGDDKPPVAPRKSKESAKAKEKALTTEESTKSTKDKKPKKEKSEKKPKSKDKKGKKDDSSSTSSSSSSSDSEDESSGKPKKPKRSAKRKAPVPPTSTTTTTTVTETVHETMTYAADAATSADVQLNESYSKTPESGRRSASFGDLSSLQPKLKMDNMDRTMSLDMAAENEQMSTTSSTMPVAGPVDDLSADPDSKVIIPHFTRSSQQPNLTTRLEETSSSSSSETLRAAATAATSVVHVHPKESSVTVVTHTTNDIPPVSDDLPSGLTYGLTPTTTTIQQINVGSSDPSSTIQQPQHGASEIQRMMDDTISMMNSIAHKMDSPSLVHSVLEKEHQSGGVTFSTVQSQPAPATSSTMTISSSSSDAMTKDEAEMLAQQTVDDIIAHVNKNGGTQVHANGGGTGGHESMASIGGLGARSMESSSNTVRNVTVTSIHQSMTAKDDQHHHMVEGDDSASSATNKASVLRGDSKSRLMQTVQDANTIKLNPISPLRKDSSMSSSSSSVDSSPEVRTESSPPTFLHDDHDVNKITDSRGTLTTSTAVGHSKGQTIEISSKELDGIMMSHAEFLQKQASSMGGISGNVGGGVTLNTTTITTANVNVNMSPDSLEPASFDNWVYVEQKNTPNELTLCAHSHSDPEPSTSSSNDDDDMPYNRNGALSPSTYKMETEYKYATSEMMVTSSPIPSGEHSPTTTTVYSTTMTLPQKTVTQITLGEPTVDSHGRIVSKITLESSPTSADTTNEESDLPTLKPTK</sequence>
<feature type="compositionally biased region" description="Basic and acidic residues" evidence="1">
    <location>
        <begin position="643"/>
        <end position="656"/>
    </location>
</feature>
<feature type="compositionally biased region" description="Low complexity" evidence="1">
    <location>
        <begin position="865"/>
        <end position="877"/>
    </location>
</feature>
<feature type="compositionally biased region" description="Low complexity" evidence="1">
    <location>
        <begin position="1636"/>
        <end position="1647"/>
    </location>
</feature>
<keyword evidence="2" id="KW-1133">Transmembrane helix</keyword>
<feature type="compositionally biased region" description="Basic and acidic residues" evidence="1">
    <location>
        <begin position="1142"/>
        <end position="1176"/>
    </location>
</feature>
<feature type="compositionally biased region" description="Basic and acidic residues" evidence="1">
    <location>
        <begin position="558"/>
        <end position="571"/>
    </location>
</feature>
<keyword evidence="2" id="KW-0472">Membrane</keyword>
<feature type="compositionally biased region" description="Low complexity" evidence="1">
    <location>
        <begin position="1201"/>
        <end position="1210"/>
    </location>
</feature>
<protein>
    <recommendedName>
        <fullName evidence="3">PDZ domain-containing protein</fullName>
    </recommendedName>
</protein>
<accession>A0A226EUX4</accession>
<feature type="compositionally biased region" description="Basic and acidic residues" evidence="1">
    <location>
        <begin position="1660"/>
        <end position="1671"/>
    </location>
</feature>
<feature type="domain" description="PDZ" evidence="3">
    <location>
        <begin position="134"/>
        <end position="199"/>
    </location>
</feature>
<evidence type="ECO:0000256" key="2">
    <source>
        <dbReference type="SAM" id="Phobius"/>
    </source>
</evidence>
<dbReference type="Pfam" id="PF00595">
    <property type="entry name" value="PDZ"/>
    <property type="match status" value="1"/>
</dbReference>
<dbReference type="OMA" id="MLTCNTE"/>
<dbReference type="PROSITE" id="PS50106">
    <property type="entry name" value="PDZ"/>
    <property type="match status" value="1"/>
</dbReference>
<feature type="compositionally biased region" description="Low complexity" evidence="1">
    <location>
        <begin position="1493"/>
        <end position="1502"/>
    </location>
</feature>
<gene>
    <name evidence="4" type="ORF">Fcan01_05959</name>
</gene>
<feature type="compositionally biased region" description="Polar residues" evidence="1">
    <location>
        <begin position="267"/>
        <end position="290"/>
    </location>
</feature>
<feature type="compositionally biased region" description="Basic and acidic residues" evidence="1">
    <location>
        <begin position="675"/>
        <end position="702"/>
    </location>
</feature>
<feature type="compositionally biased region" description="Basic residues" evidence="1">
    <location>
        <begin position="1077"/>
        <end position="1086"/>
    </location>
</feature>
<keyword evidence="5" id="KW-1185">Reference proteome</keyword>
<name>A0A226EUX4_FOLCA</name>
<keyword evidence="2" id="KW-0812">Transmembrane</keyword>
<feature type="compositionally biased region" description="Low complexity" evidence="1">
    <location>
        <begin position="817"/>
        <end position="826"/>
    </location>
</feature>
<feature type="compositionally biased region" description="Polar residues" evidence="1">
    <location>
        <begin position="1868"/>
        <end position="1878"/>
    </location>
</feature>
<feature type="region of interest" description="Disordered" evidence="1">
    <location>
        <begin position="1344"/>
        <end position="1363"/>
    </location>
</feature>
<dbReference type="InterPro" id="IPR036034">
    <property type="entry name" value="PDZ_sf"/>
</dbReference>
<comment type="caution">
    <text evidence="4">The sequence shown here is derived from an EMBL/GenBank/DDBJ whole genome shotgun (WGS) entry which is preliminary data.</text>
</comment>
<dbReference type="STRING" id="158441.A0A226EUX4"/>
<feature type="compositionally biased region" description="Basic and acidic residues" evidence="1">
    <location>
        <begin position="955"/>
        <end position="972"/>
    </location>
</feature>
<feature type="compositionally biased region" description="Basic and acidic residues" evidence="1">
    <location>
        <begin position="1580"/>
        <end position="1590"/>
    </location>
</feature>
<feature type="region of interest" description="Disordered" evidence="1">
    <location>
        <begin position="488"/>
        <end position="1292"/>
    </location>
</feature>
<feature type="region of interest" description="Disordered" evidence="1">
    <location>
        <begin position="59"/>
        <end position="105"/>
    </location>
</feature>
<evidence type="ECO:0000259" key="3">
    <source>
        <dbReference type="PROSITE" id="PS50106"/>
    </source>
</evidence>
<evidence type="ECO:0000313" key="5">
    <source>
        <dbReference type="Proteomes" id="UP000198287"/>
    </source>
</evidence>
<feature type="compositionally biased region" description="Basic and acidic residues" evidence="1">
    <location>
        <begin position="921"/>
        <end position="946"/>
    </location>
</feature>
<feature type="compositionally biased region" description="Basic and acidic residues" evidence="1">
    <location>
        <begin position="802"/>
        <end position="816"/>
    </location>
</feature>
<feature type="region of interest" description="Disordered" evidence="1">
    <location>
        <begin position="1768"/>
        <end position="1800"/>
    </location>
</feature>
<feature type="compositionally biased region" description="Polar residues" evidence="1">
    <location>
        <begin position="1672"/>
        <end position="1687"/>
    </location>
</feature>
<evidence type="ECO:0000256" key="1">
    <source>
        <dbReference type="SAM" id="MobiDB-lite"/>
    </source>
</evidence>
<dbReference type="InterPro" id="IPR001478">
    <property type="entry name" value="PDZ"/>
</dbReference>
<feature type="compositionally biased region" description="Polar residues" evidence="1">
    <location>
        <begin position="1612"/>
        <end position="1624"/>
    </location>
</feature>
<feature type="transmembrane region" description="Helical" evidence="2">
    <location>
        <begin position="12"/>
        <end position="32"/>
    </location>
</feature>